<dbReference type="Proteomes" id="UP000825729">
    <property type="component" value="Unassembled WGS sequence"/>
</dbReference>
<evidence type="ECO:0000259" key="1">
    <source>
        <dbReference type="PROSITE" id="PS50181"/>
    </source>
</evidence>
<feature type="domain" description="F-box" evidence="1">
    <location>
        <begin position="11"/>
        <end position="59"/>
    </location>
</feature>
<gene>
    <name evidence="2" type="ORF">H6P81_019351</name>
</gene>
<evidence type="ECO:0000313" key="2">
    <source>
        <dbReference type="EMBL" id="KAG9439186.1"/>
    </source>
</evidence>
<dbReference type="InterPro" id="IPR001810">
    <property type="entry name" value="F-box_dom"/>
</dbReference>
<proteinExistence type="predicted"/>
<dbReference type="Gene3D" id="1.20.1280.50">
    <property type="match status" value="1"/>
</dbReference>
<evidence type="ECO:0000313" key="3">
    <source>
        <dbReference type="Proteomes" id="UP000825729"/>
    </source>
</evidence>
<protein>
    <recommendedName>
        <fullName evidence="1">F-box domain-containing protein</fullName>
    </recommendedName>
</protein>
<dbReference type="InterPro" id="IPR053781">
    <property type="entry name" value="F-box_AtFBL13-like"/>
</dbReference>
<dbReference type="Pfam" id="PF00646">
    <property type="entry name" value="F-box"/>
    <property type="match status" value="1"/>
</dbReference>
<dbReference type="PANTHER" id="PTHR34223">
    <property type="entry name" value="OS11G0201299 PROTEIN"/>
    <property type="match status" value="1"/>
</dbReference>
<dbReference type="AlphaFoldDB" id="A0AAV7DU97"/>
<accession>A0AAV7DU97</accession>
<reference evidence="2 3" key="1">
    <citation type="submission" date="2021-07" db="EMBL/GenBank/DDBJ databases">
        <title>The Aristolochia fimbriata genome: insights into angiosperm evolution, floral development and chemical biosynthesis.</title>
        <authorList>
            <person name="Jiao Y."/>
        </authorList>
    </citation>
    <scope>NUCLEOTIDE SEQUENCE [LARGE SCALE GENOMIC DNA]</scope>
    <source>
        <strain evidence="2">IBCAS-2021</strain>
        <tissue evidence="2">Leaf</tissue>
    </source>
</reference>
<name>A0AAV7DU97_ARIFI</name>
<keyword evidence="3" id="KW-1185">Reference proteome</keyword>
<sequence length="446" mass="51722">MVRRIKHYDGSDRISELPDGILLHILSYLPTEYSVRTSVIAKRWTHLWKKVPNLNFHFILHGDYAKFLDFVDKVLMLRDSSAVHEFRLAYHPSGKDDMSFVSRFNKWIEAIAKLKPKSVYLHFFQHLRSLQLPIMETLEILKLRVNLLRGQTCHLQTGLHHLKILKLERIYFCLGVFSNLPIVEELHLRDCHFGDGSTSNISLPSLQILSIQHHSTKNCEIMISAPRLVSFTLNGPNIFVFDGLFSLSKLVMDDPSTDPICIDRLSKIITGTSVNVFFWRCEDVMWKAVVEGLRACVATPFANLKYLCLPFYRCNCEDYVESVIYLLQDCPKLEKLVIAGFGVRGPLGEHGANKCQPTKDPPKFTLSSLREIEVAYYRKDNTQQGFVIHFHTTNKRHLVLCGFLLWPDSWYCSILDGQKWHRRCDLLLDGVQVLFQRNFTLHTWNR</sequence>
<comment type="caution">
    <text evidence="2">The sequence shown here is derived from an EMBL/GenBank/DDBJ whole genome shotgun (WGS) entry which is preliminary data.</text>
</comment>
<dbReference type="SUPFAM" id="SSF52047">
    <property type="entry name" value="RNI-like"/>
    <property type="match status" value="1"/>
</dbReference>
<dbReference type="InterPro" id="IPR036047">
    <property type="entry name" value="F-box-like_dom_sf"/>
</dbReference>
<dbReference type="PROSITE" id="PS50181">
    <property type="entry name" value="FBOX"/>
    <property type="match status" value="1"/>
</dbReference>
<dbReference type="EMBL" id="JAINDJ010000008">
    <property type="protein sequence ID" value="KAG9439186.1"/>
    <property type="molecule type" value="Genomic_DNA"/>
</dbReference>
<dbReference type="InterPro" id="IPR053197">
    <property type="entry name" value="F-box_SCFL_complex_component"/>
</dbReference>
<dbReference type="SUPFAM" id="SSF81383">
    <property type="entry name" value="F-box domain"/>
    <property type="match status" value="1"/>
</dbReference>
<dbReference type="PANTHER" id="PTHR34223:SF51">
    <property type="entry name" value="OS06G0556300 PROTEIN"/>
    <property type="match status" value="1"/>
</dbReference>
<organism evidence="2 3">
    <name type="scientific">Aristolochia fimbriata</name>
    <name type="common">White veined hardy Dutchman's pipe vine</name>
    <dbReference type="NCBI Taxonomy" id="158543"/>
    <lineage>
        <taxon>Eukaryota</taxon>
        <taxon>Viridiplantae</taxon>
        <taxon>Streptophyta</taxon>
        <taxon>Embryophyta</taxon>
        <taxon>Tracheophyta</taxon>
        <taxon>Spermatophyta</taxon>
        <taxon>Magnoliopsida</taxon>
        <taxon>Magnoliidae</taxon>
        <taxon>Piperales</taxon>
        <taxon>Aristolochiaceae</taxon>
        <taxon>Aristolochia</taxon>
    </lineage>
</organism>
<dbReference type="Gene3D" id="3.80.10.10">
    <property type="entry name" value="Ribonuclease Inhibitor"/>
    <property type="match status" value="1"/>
</dbReference>
<dbReference type="InterPro" id="IPR032675">
    <property type="entry name" value="LRR_dom_sf"/>
</dbReference>
<dbReference type="CDD" id="cd22160">
    <property type="entry name" value="F-box_AtFBL13-like"/>
    <property type="match status" value="1"/>
</dbReference>